<evidence type="ECO:0000313" key="3">
    <source>
        <dbReference type="Proteomes" id="UP000219546"/>
    </source>
</evidence>
<dbReference type="OrthoDB" id="9810174at2"/>
<dbReference type="InterPro" id="IPR011083">
    <property type="entry name" value="Phage_tail_collar_dom"/>
</dbReference>
<sequence length="171" mass="18363">MDAYIGEIRMFGGNFAPVGWAFCNGQEISISDNEALFSLIGTTYGGDGTITFALPDLRGRLPVHQGVSSSGKQYDLGEMAGTETVSLSVSQLPKHSHMVSADSQEGTIESPANATWATNMKQYAKPDDTSMITLNPDSISYVGESGSHNNMMPFQALSFIICLEGLFPPRD</sequence>
<feature type="domain" description="Phage tail collar" evidence="1">
    <location>
        <begin position="6"/>
        <end position="62"/>
    </location>
</feature>
<reference evidence="2 3" key="1">
    <citation type="submission" date="2017-08" db="EMBL/GenBank/DDBJ databases">
        <authorList>
            <person name="de Groot N.N."/>
        </authorList>
    </citation>
    <scope>NUCLEOTIDE SEQUENCE [LARGE SCALE GENOMIC DNA]</scope>
    <source>
        <strain evidence="2 3">JC228</strain>
    </source>
</reference>
<proteinExistence type="predicted"/>
<protein>
    <submittedName>
        <fullName evidence="2">Microcystin-dependent protein</fullName>
    </submittedName>
</protein>
<dbReference type="Pfam" id="PF07484">
    <property type="entry name" value="Collar"/>
    <property type="match status" value="1"/>
</dbReference>
<organism evidence="2 3">
    <name type="scientific">Bacillus oleivorans</name>
    <dbReference type="NCBI Taxonomy" id="1448271"/>
    <lineage>
        <taxon>Bacteria</taxon>
        <taxon>Bacillati</taxon>
        <taxon>Bacillota</taxon>
        <taxon>Bacilli</taxon>
        <taxon>Bacillales</taxon>
        <taxon>Bacillaceae</taxon>
        <taxon>Bacillus</taxon>
    </lineage>
</organism>
<dbReference type="SUPFAM" id="SSF88874">
    <property type="entry name" value="Receptor-binding domain of short tail fibre protein gp12"/>
    <property type="match status" value="1"/>
</dbReference>
<dbReference type="Gene3D" id="3.90.1340.10">
    <property type="entry name" value="Phage tail collar domain"/>
    <property type="match status" value="1"/>
</dbReference>
<evidence type="ECO:0000313" key="2">
    <source>
        <dbReference type="EMBL" id="SNX67015.1"/>
    </source>
</evidence>
<dbReference type="AlphaFoldDB" id="A0A285CI42"/>
<dbReference type="Proteomes" id="UP000219546">
    <property type="component" value="Unassembled WGS sequence"/>
</dbReference>
<gene>
    <name evidence="2" type="ORF">SAMN05877753_101329</name>
</gene>
<name>A0A285CI42_9BACI</name>
<accession>A0A285CI42</accession>
<dbReference type="RefSeq" id="WP_097156846.1">
    <property type="nucleotide sequence ID" value="NZ_JBEPMQ010000003.1"/>
</dbReference>
<dbReference type="EMBL" id="OAOP01000001">
    <property type="protein sequence ID" value="SNX67015.1"/>
    <property type="molecule type" value="Genomic_DNA"/>
</dbReference>
<dbReference type="InterPro" id="IPR037053">
    <property type="entry name" value="Phage_tail_collar_dom_sf"/>
</dbReference>
<evidence type="ECO:0000259" key="1">
    <source>
        <dbReference type="Pfam" id="PF07484"/>
    </source>
</evidence>
<keyword evidence="3" id="KW-1185">Reference proteome</keyword>